<gene>
    <name evidence="1" type="ORF">H0486_03780</name>
</gene>
<sequence length="98" mass="11330">MKELKLLCSNDVILEDERIMKLDYCLTEQVTEEQGVPYYGIRIVKHLDDLVESEEELGVSTSKETVVSIIKKLCEFEVTPMSMIEIVDDLITQEELVY</sequence>
<comment type="caution">
    <text evidence="1">The sequence shown here is derived from an EMBL/GenBank/DDBJ whole genome shotgun (WGS) entry which is preliminary data.</text>
</comment>
<evidence type="ECO:0000313" key="1">
    <source>
        <dbReference type="EMBL" id="MBB2181994.1"/>
    </source>
</evidence>
<protein>
    <submittedName>
        <fullName evidence="1">Uncharacterized protein</fullName>
    </submittedName>
</protein>
<accession>A0A839JXH1</accession>
<evidence type="ECO:0000313" key="2">
    <source>
        <dbReference type="Proteomes" id="UP000574276"/>
    </source>
</evidence>
<organism evidence="1 2">
    <name type="scientific">Variimorphobacter saccharofermentans</name>
    <dbReference type="NCBI Taxonomy" id="2755051"/>
    <lineage>
        <taxon>Bacteria</taxon>
        <taxon>Bacillati</taxon>
        <taxon>Bacillota</taxon>
        <taxon>Clostridia</taxon>
        <taxon>Lachnospirales</taxon>
        <taxon>Lachnospiraceae</taxon>
        <taxon>Variimorphobacter</taxon>
    </lineage>
</organism>
<dbReference type="Pfam" id="PF20124">
    <property type="entry name" value="DUF6514"/>
    <property type="match status" value="1"/>
</dbReference>
<dbReference type="Proteomes" id="UP000574276">
    <property type="component" value="Unassembled WGS sequence"/>
</dbReference>
<proteinExistence type="predicted"/>
<dbReference type="RefSeq" id="WP_228351730.1">
    <property type="nucleotide sequence ID" value="NZ_JACEGA010000001.1"/>
</dbReference>
<name>A0A839JXH1_9FIRM</name>
<dbReference type="AlphaFoldDB" id="A0A839JXH1"/>
<dbReference type="EMBL" id="JACEGA010000001">
    <property type="protein sequence ID" value="MBB2181994.1"/>
    <property type="molecule type" value="Genomic_DNA"/>
</dbReference>
<dbReference type="InterPro" id="IPR017016">
    <property type="entry name" value="UCP033595"/>
</dbReference>
<keyword evidence="2" id="KW-1185">Reference proteome</keyword>
<reference evidence="1 2" key="1">
    <citation type="submission" date="2020-07" db="EMBL/GenBank/DDBJ databases">
        <title>Characterization and genome sequencing of isolate MD1, a novel member within the family Lachnospiraceae.</title>
        <authorList>
            <person name="Rettenmaier R."/>
            <person name="Di Bello L."/>
            <person name="Zinser C."/>
            <person name="Scheitz K."/>
            <person name="Liebl W."/>
            <person name="Zverlov V."/>
        </authorList>
    </citation>
    <scope>NUCLEOTIDE SEQUENCE [LARGE SCALE GENOMIC DNA]</scope>
    <source>
        <strain evidence="1 2">MD1</strain>
    </source>
</reference>